<name>A0A369QCK8_9SPHN</name>
<evidence type="ECO:0000313" key="3">
    <source>
        <dbReference type="Proteomes" id="UP000253727"/>
    </source>
</evidence>
<protein>
    <recommendedName>
        <fullName evidence="1">Phosphodiester glycosidase domain-containing protein</fullName>
    </recommendedName>
</protein>
<evidence type="ECO:0000313" key="2">
    <source>
        <dbReference type="EMBL" id="RDC60018.1"/>
    </source>
</evidence>
<dbReference type="AlphaFoldDB" id="A0A369QCK8"/>
<dbReference type="EMBL" id="QBKA01000002">
    <property type="protein sequence ID" value="RDC60018.1"/>
    <property type="molecule type" value="Genomic_DNA"/>
</dbReference>
<accession>A0A369QCK8</accession>
<dbReference type="Proteomes" id="UP000253727">
    <property type="component" value="Unassembled WGS sequence"/>
</dbReference>
<dbReference type="PROSITE" id="PS51257">
    <property type="entry name" value="PROKAR_LIPOPROTEIN"/>
    <property type="match status" value="1"/>
</dbReference>
<dbReference type="InterPro" id="IPR018711">
    <property type="entry name" value="NAGPA"/>
</dbReference>
<feature type="domain" description="Phosphodiester glycosidase" evidence="1">
    <location>
        <begin position="115"/>
        <end position="260"/>
    </location>
</feature>
<keyword evidence="3" id="KW-1185">Reference proteome</keyword>
<organism evidence="2 3">
    <name type="scientific">Alteripontixanthobacter maritimus</name>
    <dbReference type="NCBI Taxonomy" id="2161824"/>
    <lineage>
        <taxon>Bacteria</taxon>
        <taxon>Pseudomonadati</taxon>
        <taxon>Pseudomonadota</taxon>
        <taxon>Alphaproteobacteria</taxon>
        <taxon>Sphingomonadales</taxon>
        <taxon>Erythrobacteraceae</taxon>
        <taxon>Alteripontixanthobacter</taxon>
    </lineage>
</organism>
<gene>
    <name evidence="2" type="ORF">HME9302_01217</name>
</gene>
<sequence length="285" mass="30454">MMRLLIVPLALTLVSCGDTPEGKPVMRTEIGSGVAEDIAATGAEPGQVLSDDPALTPGRPSACRTLMFEGARFTHCIADPASHRITTALGPEGGAPYRSLARLAAEREANAPPVAFAVNAGMYDDEGKPIGYFVENGNRRKELSRTEGAGNFHLMPNGVFFGTSGKWQVRTSDDFYRNVGDRPRFGTQSGPMLVIKGKLHPEISQDGPSKAIRNGVGVAKDGKAHFLISNEPVSFGKLARLYRDELKVPDALFLDGNVSSLWDPVSGRLDTGPAIGPLLVVELKE</sequence>
<proteinExistence type="predicted"/>
<dbReference type="RefSeq" id="WP_230079890.1">
    <property type="nucleotide sequence ID" value="NZ_QBKA01000002.1"/>
</dbReference>
<evidence type="ECO:0000259" key="1">
    <source>
        <dbReference type="Pfam" id="PF09992"/>
    </source>
</evidence>
<reference evidence="2 3" key="1">
    <citation type="submission" date="2018-04" db="EMBL/GenBank/DDBJ databases">
        <title>Altererythrobacter sp. HME9302 genome sequencing and assembly.</title>
        <authorList>
            <person name="Kang H."/>
            <person name="Kim H."/>
            <person name="Joh K."/>
        </authorList>
    </citation>
    <scope>NUCLEOTIDE SEQUENCE [LARGE SCALE GENOMIC DNA]</scope>
    <source>
        <strain evidence="2 3">HME9302</strain>
    </source>
</reference>
<dbReference type="Pfam" id="PF09992">
    <property type="entry name" value="NAGPA"/>
    <property type="match status" value="1"/>
</dbReference>
<comment type="caution">
    <text evidence="2">The sequence shown here is derived from an EMBL/GenBank/DDBJ whole genome shotgun (WGS) entry which is preliminary data.</text>
</comment>